<evidence type="ECO:0000313" key="3">
    <source>
        <dbReference type="Proteomes" id="UP000295604"/>
    </source>
</evidence>
<dbReference type="EMBL" id="QAPF01000112">
    <property type="protein sequence ID" value="TEA16301.1"/>
    <property type="molecule type" value="Genomic_DNA"/>
</dbReference>
<feature type="compositionally biased region" description="Basic and acidic residues" evidence="1">
    <location>
        <begin position="44"/>
        <end position="56"/>
    </location>
</feature>
<evidence type="ECO:0000256" key="1">
    <source>
        <dbReference type="SAM" id="MobiDB-lite"/>
    </source>
</evidence>
<dbReference type="AlphaFoldDB" id="A0A4R8TE06"/>
<proteinExistence type="predicted"/>
<organism evidence="2 3">
    <name type="scientific">Colletotrichum sidae</name>
    <dbReference type="NCBI Taxonomy" id="1347389"/>
    <lineage>
        <taxon>Eukaryota</taxon>
        <taxon>Fungi</taxon>
        <taxon>Dikarya</taxon>
        <taxon>Ascomycota</taxon>
        <taxon>Pezizomycotina</taxon>
        <taxon>Sordariomycetes</taxon>
        <taxon>Hypocreomycetidae</taxon>
        <taxon>Glomerellales</taxon>
        <taxon>Glomerellaceae</taxon>
        <taxon>Colletotrichum</taxon>
        <taxon>Colletotrichum orbiculare species complex</taxon>
    </lineage>
</organism>
<sequence length="407" mass="46542">MGKLPSLSERGKEYYALDLTNNLPPGTDSPDQLNTNRRQPRPPAEPKRPLPEWPSEAERKGKWISAYLDKLDPETEYDQIIKTATFFTGNSFAIALGYTSTLLHLAQTPAGAAATHHGGKIFRRGHQRFYETQDFILDCMWHGSSSAVARSRVGTVNRIHARIWRDVPGAYSSPFEGEMSLVGSAFFETMLRKLVGARRADPHPVLAAAWPAWAERVLAHFRTEPADGGGSFAVNFPRDFDELERFYRWFQNLLMDRFTNDEDRRKGHELAEAFTRQFCELWFPRQLHWLGRLVLLTIVPRQVREQQQLGHPNRFGAALVRLFFKIQIDLADALPDPVRPSFYDDYMACKGWGWSKIDANVVRAQKRSAQKLDVLLVVLLVIVGAGFLWRSSKGLQHCEYLAGFWWP</sequence>
<reference evidence="2 3" key="1">
    <citation type="submission" date="2018-11" db="EMBL/GenBank/DDBJ databases">
        <title>Genome sequence and assembly of Colletotrichum sidae.</title>
        <authorList>
            <person name="Gan P."/>
            <person name="Shirasu K."/>
        </authorList>
    </citation>
    <scope>NUCLEOTIDE SEQUENCE [LARGE SCALE GENOMIC DNA]</scope>
    <source>
        <strain evidence="2 3">CBS 518.97</strain>
    </source>
</reference>
<comment type="caution">
    <text evidence="2">The sequence shown here is derived from an EMBL/GenBank/DDBJ whole genome shotgun (WGS) entry which is preliminary data.</text>
</comment>
<evidence type="ECO:0000313" key="2">
    <source>
        <dbReference type="EMBL" id="TEA16301.1"/>
    </source>
</evidence>
<evidence type="ECO:0008006" key="4">
    <source>
        <dbReference type="Google" id="ProtNLM"/>
    </source>
</evidence>
<protein>
    <recommendedName>
        <fullName evidence="4">ER-bound oxygenase mpaB/mpaB'/Rubber oxygenase catalytic domain-containing protein</fullName>
    </recommendedName>
</protein>
<keyword evidence="3" id="KW-1185">Reference proteome</keyword>
<accession>A0A4R8TE06</accession>
<name>A0A4R8TE06_9PEZI</name>
<gene>
    <name evidence="2" type="ORF">C8034_v001665</name>
</gene>
<feature type="compositionally biased region" description="Polar residues" evidence="1">
    <location>
        <begin position="19"/>
        <end position="36"/>
    </location>
</feature>
<feature type="region of interest" description="Disordered" evidence="1">
    <location>
        <begin position="15"/>
        <end position="56"/>
    </location>
</feature>
<dbReference type="Proteomes" id="UP000295604">
    <property type="component" value="Unassembled WGS sequence"/>
</dbReference>